<dbReference type="InterPro" id="IPR006153">
    <property type="entry name" value="Cation/H_exchanger_TM"/>
</dbReference>
<dbReference type="GO" id="GO:0015297">
    <property type="term" value="F:antiporter activity"/>
    <property type="evidence" value="ECO:0007669"/>
    <property type="project" value="UniProtKB-KW"/>
</dbReference>
<protein>
    <recommendedName>
        <fullName evidence="10">Cation/H+ exchanger transmembrane domain-containing protein</fullName>
    </recommendedName>
</protein>
<dbReference type="Gene3D" id="1.20.1530.20">
    <property type="match status" value="1"/>
</dbReference>
<keyword evidence="6 9" id="KW-1133">Transmembrane helix</keyword>
<evidence type="ECO:0000256" key="8">
    <source>
        <dbReference type="ARBA" id="ARBA00023136"/>
    </source>
</evidence>
<keyword evidence="8 9" id="KW-0472">Membrane</keyword>
<evidence type="ECO:0000313" key="12">
    <source>
        <dbReference type="Proteomes" id="UP000253975"/>
    </source>
</evidence>
<evidence type="ECO:0000256" key="5">
    <source>
        <dbReference type="ARBA" id="ARBA00022692"/>
    </source>
</evidence>
<evidence type="ECO:0000256" key="3">
    <source>
        <dbReference type="ARBA" id="ARBA00022448"/>
    </source>
</evidence>
<dbReference type="RefSeq" id="WP_114615898.1">
    <property type="nucleotide sequence ID" value="NZ_JAWQDC010000056.1"/>
</dbReference>
<dbReference type="GO" id="GO:0016020">
    <property type="term" value="C:membrane"/>
    <property type="evidence" value="ECO:0007669"/>
    <property type="project" value="UniProtKB-SubCell"/>
</dbReference>
<feature type="transmembrane region" description="Helical" evidence="9">
    <location>
        <begin position="148"/>
        <end position="169"/>
    </location>
</feature>
<feature type="transmembrane region" description="Helical" evidence="9">
    <location>
        <begin position="367"/>
        <end position="390"/>
    </location>
</feature>
<keyword evidence="5 9" id="KW-0812">Transmembrane</keyword>
<sequence>MAHDFISLAIIAVVAFVAPVIAQAIPKKPIPETVLLLAFGAILGPNCMNHIWLTEPITLLSDLGLAFLFLLAGYEINPKMLTGTEGKKGLRTWLVTFAFALALVFLHPNLAIGGIGVVPMAIVLVTTALGTLMPILRERELMNTKVGRAVIAYGTWGEVGPVLAMAVLLSTRTNWQTAAILAAFMILCVVTALVPAMARKNGTRLYKFLEAKANTTSQTSVRGTIMILVALVAFSALFDIDIVLGAFAAGFVLRYITPEGNVSLETKLDAIGFGFLIPLFFIVSGAKIDISAIAADPAMLARFVALLLAVRTVPIIISLSMPKTRTKYTMHERISVALYCTTALPIIVAVTSLCVKNGSIDASTASIMVAAGAVTVFIMPLFAGAVYGVADRHPIDAVREIAHDPHHAGEIVSQHMHEHREHAHTDYRHVYMAKQRPDVVHVVMKEHEEGHAEEHEAKHLEKK</sequence>
<name>A0A369LGN0_9ACTN</name>
<evidence type="ECO:0000256" key="6">
    <source>
        <dbReference type="ARBA" id="ARBA00022989"/>
    </source>
</evidence>
<feature type="transmembrane region" description="Helical" evidence="9">
    <location>
        <begin position="112"/>
        <end position="136"/>
    </location>
</feature>
<evidence type="ECO:0000313" key="11">
    <source>
        <dbReference type="EMBL" id="RDB57807.1"/>
    </source>
</evidence>
<dbReference type="Pfam" id="PF00999">
    <property type="entry name" value="Na_H_Exchanger"/>
    <property type="match status" value="1"/>
</dbReference>
<organism evidence="11 12">
    <name type="scientific">Slackia isoflavoniconvertens</name>
    <dbReference type="NCBI Taxonomy" id="572010"/>
    <lineage>
        <taxon>Bacteria</taxon>
        <taxon>Bacillati</taxon>
        <taxon>Actinomycetota</taxon>
        <taxon>Coriobacteriia</taxon>
        <taxon>Eggerthellales</taxon>
        <taxon>Eggerthellaceae</taxon>
        <taxon>Slackia</taxon>
    </lineage>
</organism>
<feature type="transmembrane region" description="Helical" evidence="9">
    <location>
        <begin position="175"/>
        <end position="198"/>
    </location>
</feature>
<evidence type="ECO:0000256" key="9">
    <source>
        <dbReference type="SAM" id="Phobius"/>
    </source>
</evidence>
<feature type="transmembrane region" description="Helical" evidence="9">
    <location>
        <begin position="270"/>
        <end position="288"/>
    </location>
</feature>
<comment type="subcellular location">
    <subcellularLocation>
        <location evidence="1">Membrane</location>
        <topology evidence="1">Multi-pass membrane protein</topology>
    </subcellularLocation>
</comment>
<dbReference type="InterPro" id="IPR038770">
    <property type="entry name" value="Na+/solute_symporter_sf"/>
</dbReference>
<dbReference type="PANTHER" id="PTHR43562">
    <property type="entry name" value="NAPA-TYPE SODIUM/HYDROGEN ANTIPORTER"/>
    <property type="match status" value="1"/>
</dbReference>
<dbReference type="EMBL" id="PPTO01000011">
    <property type="protein sequence ID" value="RDB57807.1"/>
    <property type="molecule type" value="Genomic_DNA"/>
</dbReference>
<feature type="transmembrane region" description="Helical" evidence="9">
    <location>
        <begin position="6"/>
        <end position="22"/>
    </location>
</feature>
<evidence type="ECO:0000256" key="7">
    <source>
        <dbReference type="ARBA" id="ARBA00023065"/>
    </source>
</evidence>
<feature type="domain" description="Cation/H+ exchanger transmembrane" evidence="10">
    <location>
        <begin position="13"/>
        <end position="381"/>
    </location>
</feature>
<evidence type="ECO:0000259" key="10">
    <source>
        <dbReference type="Pfam" id="PF00999"/>
    </source>
</evidence>
<gene>
    <name evidence="11" type="ORF">C1881_07455</name>
</gene>
<feature type="transmembrane region" description="Helical" evidence="9">
    <location>
        <begin position="89"/>
        <end position="106"/>
    </location>
</feature>
<dbReference type="Proteomes" id="UP000253975">
    <property type="component" value="Unassembled WGS sequence"/>
</dbReference>
<feature type="transmembrane region" description="Helical" evidence="9">
    <location>
        <begin position="225"/>
        <end position="250"/>
    </location>
</feature>
<comment type="caution">
    <text evidence="11">The sequence shown here is derived from an EMBL/GenBank/DDBJ whole genome shotgun (WGS) entry which is preliminary data.</text>
</comment>
<evidence type="ECO:0000256" key="2">
    <source>
        <dbReference type="ARBA" id="ARBA00005551"/>
    </source>
</evidence>
<dbReference type="PANTHER" id="PTHR43562:SF1">
    <property type="entry name" value="NA(+)_H(+) ANTIPORTER YJBQ-RELATED"/>
    <property type="match status" value="1"/>
</dbReference>
<accession>A0A369LGN0</accession>
<dbReference type="GO" id="GO:1902600">
    <property type="term" value="P:proton transmembrane transport"/>
    <property type="evidence" value="ECO:0007669"/>
    <property type="project" value="InterPro"/>
</dbReference>
<feature type="transmembrane region" description="Helical" evidence="9">
    <location>
        <begin position="59"/>
        <end position="77"/>
    </location>
</feature>
<reference evidence="11 12" key="1">
    <citation type="journal article" date="2018" name="Elife">
        <title>Discovery and characterization of a prevalent human gut bacterial enzyme sufficient for the inactivation of a family of plant toxins.</title>
        <authorList>
            <person name="Koppel N."/>
            <person name="Bisanz J.E."/>
            <person name="Pandelia M.E."/>
            <person name="Turnbaugh P.J."/>
            <person name="Balskus E.P."/>
        </authorList>
    </citation>
    <scope>NUCLEOTIDE SEQUENCE [LARGE SCALE GENOMIC DNA]</scope>
    <source>
        <strain evidence="11 12">OB21 GAM31</strain>
    </source>
</reference>
<dbReference type="AlphaFoldDB" id="A0A369LGN0"/>
<keyword evidence="4" id="KW-0050">Antiport</keyword>
<feature type="transmembrane region" description="Helical" evidence="9">
    <location>
        <begin position="334"/>
        <end position="355"/>
    </location>
</feature>
<evidence type="ECO:0000256" key="4">
    <source>
        <dbReference type="ARBA" id="ARBA00022449"/>
    </source>
</evidence>
<keyword evidence="3" id="KW-0813">Transport</keyword>
<proteinExistence type="inferred from homology"/>
<evidence type="ECO:0000256" key="1">
    <source>
        <dbReference type="ARBA" id="ARBA00004141"/>
    </source>
</evidence>
<comment type="similarity">
    <text evidence="2">Belongs to the monovalent cation:proton antiporter 2 (CPA2) transporter (TC 2.A.37) family.</text>
</comment>
<keyword evidence="7" id="KW-0406">Ion transport</keyword>
<feature type="transmembrane region" description="Helical" evidence="9">
    <location>
        <begin position="300"/>
        <end position="322"/>
    </location>
</feature>